<accession>A0A915L3M1</accession>
<proteinExistence type="predicted"/>
<feature type="transmembrane region" description="Helical" evidence="1">
    <location>
        <begin position="15"/>
        <end position="34"/>
    </location>
</feature>
<evidence type="ECO:0000256" key="1">
    <source>
        <dbReference type="SAM" id="Phobius"/>
    </source>
</evidence>
<keyword evidence="1" id="KW-0472">Membrane</keyword>
<sequence>MQSFTSFAGLLTIQIFYYYIFVKSFIVMAPITFVNSKRIPKLTGISVASRDTASALHPKRRIDNDSRTFAAIVVVVTREKSAQRAKRRLLVEKTTLEITTEVTNRNRYEKKDEHEMRMRALEQDLILQVQEFEIN</sequence>
<reference evidence="3" key="1">
    <citation type="submission" date="2022-11" db="UniProtKB">
        <authorList>
            <consortium name="WormBaseParasite"/>
        </authorList>
    </citation>
    <scope>IDENTIFICATION</scope>
</reference>
<organism evidence="2 3">
    <name type="scientific">Romanomermis culicivorax</name>
    <name type="common">Nematode worm</name>
    <dbReference type="NCBI Taxonomy" id="13658"/>
    <lineage>
        <taxon>Eukaryota</taxon>
        <taxon>Metazoa</taxon>
        <taxon>Ecdysozoa</taxon>
        <taxon>Nematoda</taxon>
        <taxon>Enoplea</taxon>
        <taxon>Dorylaimia</taxon>
        <taxon>Mermithida</taxon>
        <taxon>Mermithoidea</taxon>
        <taxon>Mermithidae</taxon>
        <taxon>Romanomermis</taxon>
    </lineage>
</organism>
<dbReference type="Proteomes" id="UP000887565">
    <property type="component" value="Unplaced"/>
</dbReference>
<dbReference type="AlphaFoldDB" id="A0A915L3M1"/>
<keyword evidence="1" id="KW-0812">Transmembrane</keyword>
<keyword evidence="1" id="KW-1133">Transmembrane helix</keyword>
<name>A0A915L3M1_ROMCU</name>
<protein>
    <submittedName>
        <fullName evidence="3">Uncharacterized protein</fullName>
    </submittedName>
</protein>
<evidence type="ECO:0000313" key="2">
    <source>
        <dbReference type="Proteomes" id="UP000887565"/>
    </source>
</evidence>
<evidence type="ECO:0000313" key="3">
    <source>
        <dbReference type="WBParaSite" id="nRc.2.0.1.t45674-RA"/>
    </source>
</evidence>
<dbReference type="WBParaSite" id="nRc.2.0.1.t45674-RA">
    <property type="protein sequence ID" value="nRc.2.0.1.t45674-RA"/>
    <property type="gene ID" value="nRc.2.0.1.g45674"/>
</dbReference>
<keyword evidence="2" id="KW-1185">Reference proteome</keyword>